<keyword evidence="2" id="KW-1185">Reference proteome</keyword>
<dbReference type="PATRIC" id="fig|1423792.3.peg.2635"/>
<evidence type="ECO:0000313" key="2">
    <source>
        <dbReference type="Proteomes" id="UP000051330"/>
    </source>
</evidence>
<dbReference type="Proteomes" id="UP000051330">
    <property type="component" value="Unassembled WGS sequence"/>
</dbReference>
<comment type="caution">
    <text evidence="1">The sequence shown here is derived from an EMBL/GenBank/DDBJ whole genome shotgun (WGS) entry which is preliminary data.</text>
</comment>
<protein>
    <submittedName>
        <fullName evidence="1">Uncharacterized protein</fullName>
    </submittedName>
</protein>
<name>A0A0R1N3Z4_9LACO</name>
<dbReference type="AlphaFoldDB" id="A0A0R1N3Z4"/>
<evidence type="ECO:0000313" key="1">
    <source>
        <dbReference type="EMBL" id="KRL13044.1"/>
    </source>
</evidence>
<sequence length="81" mass="9746">MKRMIYVLLFQASMQDNPVVGAFDDPKKLEAEFWRIAKLMDIDLQDVERDENEQLYYNDHDMLMEVWLRELNGNILEAQHD</sequence>
<dbReference type="EMBL" id="AZEC01000005">
    <property type="protein sequence ID" value="KRL13044.1"/>
    <property type="molecule type" value="Genomic_DNA"/>
</dbReference>
<dbReference type="STRING" id="1423792.FD09_GL002584"/>
<accession>A0A0R1N3Z4</accession>
<reference evidence="1 2" key="1">
    <citation type="journal article" date="2015" name="Genome Announc.">
        <title>Expanding the biotechnology potential of lactobacilli through comparative genomics of 213 strains and associated genera.</title>
        <authorList>
            <person name="Sun Z."/>
            <person name="Harris H.M."/>
            <person name="McCann A."/>
            <person name="Guo C."/>
            <person name="Argimon S."/>
            <person name="Zhang W."/>
            <person name="Yang X."/>
            <person name="Jeffery I.B."/>
            <person name="Cooney J.C."/>
            <person name="Kagawa T.F."/>
            <person name="Liu W."/>
            <person name="Song Y."/>
            <person name="Salvetti E."/>
            <person name="Wrobel A."/>
            <person name="Rasinkangas P."/>
            <person name="Parkhill J."/>
            <person name="Rea M.C."/>
            <person name="O'Sullivan O."/>
            <person name="Ritari J."/>
            <person name="Douillard F.P."/>
            <person name="Paul Ross R."/>
            <person name="Yang R."/>
            <person name="Briner A.E."/>
            <person name="Felis G.E."/>
            <person name="de Vos W.M."/>
            <person name="Barrangou R."/>
            <person name="Klaenhammer T.R."/>
            <person name="Caufield P.W."/>
            <person name="Cui Y."/>
            <person name="Zhang H."/>
            <person name="O'Toole P.W."/>
        </authorList>
    </citation>
    <scope>NUCLEOTIDE SEQUENCE [LARGE SCALE GENOMIC DNA]</scope>
    <source>
        <strain evidence="1 2">DSM 12744</strain>
    </source>
</reference>
<organism evidence="1 2">
    <name type="scientific">Schleiferilactobacillus perolens DSM 12744</name>
    <dbReference type="NCBI Taxonomy" id="1423792"/>
    <lineage>
        <taxon>Bacteria</taxon>
        <taxon>Bacillati</taxon>
        <taxon>Bacillota</taxon>
        <taxon>Bacilli</taxon>
        <taxon>Lactobacillales</taxon>
        <taxon>Lactobacillaceae</taxon>
        <taxon>Schleiferilactobacillus</taxon>
    </lineage>
</organism>
<proteinExistence type="predicted"/>
<gene>
    <name evidence="1" type="ORF">FD09_GL002584</name>
</gene>
<dbReference type="RefSeq" id="WP_057819999.1">
    <property type="nucleotide sequence ID" value="NZ_AZEC01000005.1"/>
</dbReference>